<dbReference type="NCBIfam" id="TIGR02185">
    <property type="entry name" value="Trep_Strep"/>
    <property type="match status" value="1"/>
</dbReference>
<dbReference type="Proteomes" id="UP000249890">
    <property type="component" value="Chromosome"/>
</dbReference>
<keyword evidence="1" id="KW-1133">Transmembrane helix</keyword>
<evidence type="ECO:0000256" key="1">
    <source>
        <dbReference type="SAM" id="Phobius"/>
    </source>
</evidence>
<dbReference type="AlphaFoldDB" id="A0A2Z2K9N4"/>
<evidence type="ECO:0000313" key="2">
    <source>
        <dbReference type="EMBL" id="ASA20165.1"/>
    </source>
</evidence>
<feature type="transmembrane region" description="Helical" evidence="1">
    <location>
        <begin position="118"/>
        <end position="139"/>
    </location>
</feature>
<gene>
    <name evidence="2" type="ORF">B9T62_04740</name>
</gene>
<feature type="transmembrane region" description="Helical" evidence="1">
    <location>
        <begin position="159"/>
        <end position="185"/>
    </location>
</feature>
<keyword evidence="1" id="KW-0812">Transmembrane</keyword>
<evidence type="ECO:0008006" key="4">
    <source>
        <dbReference type="Google" id="ProtNLM"/>
    </source>
</evidence>
<name>A0A2Z2K9N4_9BACL</name>
<feature type="transmembrane region" description="Helical" evidence="1">
    <location>
        <begin position="12"/>
        <end position="33"/>
    </location>
</feature>
<proteinExistence type="predicted"/>
<dbReference type="OrthoDB" id="9781459at2"/>
<protein>
    <recommendedName>
        <fullName evidence="4">Trep_Strep domain-containing protein</fullName>
    </recommendedName>
</protein>
<dbReference type="RefSeq" id="WP_087914187.1">
    <property type="nucleotide sequence ID" value="NZ_CP021780.1"/>
</dbReference>
<accession>A0A2Z2K9N4</accession>
<feature type="transmembrane region" description="Helical" evidence="1">
    <location>
        <begin position="89"/>
        <end position="106"/>
    </location>
</feature>
<dbReference type="EMBL" id="CP021780">
    <property type="protein sequence ID" value="ASA20165.1"/>
    <property type="molecule type" value="Genomic_DNA"/>
</dbReference>
<sequence length="199" mass="21731">MNKNKKLKTKDYILAGIFSILVFVVNSVIGTLLTPFMVSAMPLISGACLFFSAIVYLIMAMKIGKRGVLLLLGLVTGIVYTIMGVPLLLPFFTLAGLLGESILLKGDGGQYRRITRQSLAYAAYGAVFGLGGYVTVYVYGSDYLDTMYSPEMSESMFNFAYSPSWMIGSLIFSFVLTLLGCVFAAKLLNKHFIKAGMIK</sequence>
<feature type="transmembrane region" description="Helical" evidence="1">
    <location>
        <begin position="67"/>
        <end position="83"/>
    </location>
</feature>
<dbReference type="KEGG" id="pdh:B9T62_04740"/>
<dbReference type="Pfam" id="PF09605">
    <property type="entry name" value="Trep_Strep"/>
    <property type="match status" value="1"/>
</dbReference>
<keyword evidence="1" id="KW-0472">Membrane</keyword>
<reference evidence="2 3" key="1">
    <citation type="submission" date="2017-06" db="EMBL/GenBank/DDBJ databases">
        <title>Complete genome sequence of Paenibacillus donghaensis KCTC 13049T isolated from East Sea sediment, South Korea.</title>
        <authorList>
            <person name="Jung B.K."/>
            <person name="Hong S.-J."/>
            <person name="Shin J.-H."/>
        </authorList>
    </citation>
    <scope>NUCLEOTIDE SEQUENCE [LARGE SCALE GENOMIC DNA]</scope>
    <source>
        <strain evidence="2 3">KCTC 13049</strain>
    </source>
</reference>
<feature type="transmembrane region" description="Helical" evidence="1">
    <location>
        <begin position="39"/>
        <end position="60"/>
    </location>
</feature>
<dbReference type="InterPro" id="IPR011733">
    <property type="entry name" value="CHP02185_IM"/>
</dbReference>
<evidence type="ECO:0000313" key="3">
    <source>
        <dbReference type="Proteomes" id="UP000249890"/>
    </source>
</evidence>
<organism evidence="2 3">
    <name type="scientific">Paenibacillus donghaensis</name>
    <dbReference type="NCBI Taxonomy" id="414771"/>
    <lineage>
        <taxon>Bacteria</taxon>
        <taxon>Bacillati</taxon>
        <taxon>Bacillota</taxon>
        <taxon>Bacilli</taxon>
        <taxon>Bacillales</taxon>
        <taxon>Paenibacillaceae</taxon>
        <taxon>Paenibacillus</taxon>
    </lineage>
</organism>
<keyword evidence="3" id="KW-1185">Reference proteome</keyword>